<feature type="transmembrane region" description="Helical" evidence="1">
    <location>
        <begin position="36"/>
        <end position="54"/>
    </location>
</feature>
<protein>
    <recommendedName>
        <fullName evidence="4">Integral membrane protein</fullName>
    </recommendedName>
</protein>
<dbReference type="Proteomes" id="UP001499974">
    <property type="component" value="Unassembled WGS sequence"/>
</dbReference>
<sequence length="231" mass="23837">MEARVDPAVLWARALVVGSLSFVLGVIGHVSADGLLPGPFFLAVLLAMSVLLSAPMLSRPASSVRIVAMLVGGQTLLHLVLSVTAGHAGDRSTASAAAPRSSALGTLPVLDGRRVGSLQDAYTGASDQPGGLAPTLPIGHLIGDLSAHAPMMAAHLVVAALVGLWLGYGERCLWTLVALTGRRILAAAWALRPVVTAPRLTSVTAERTLTGPRSVWLVRPDSRRGPPLLPA</sequence>
<proteinExistence type="predicted"/>
<keyword evidence="1" id="KW-1133">Transmembrane helix</keyword>
<name>A0ABP8X1S1_9ACTN</name>
<feature type="transmembrane region" description="Helical" evidence="1">
    <location>
        <begin position="12"/>
        <end position="30"/>
    </location>
</feature>
<organism evidence="2 3">
    <name type="scientific">Nocardioides conyzicola</name>
    <dbReference type="NCBI Taxonomy" id="1651781"/>
    <lineage>
        <taxon>Bacteria</taxon>
        <taxon>Bacillati</taxon>
        <taxon>Actinomycetota</taxon>
        <taxon>Actinomycetes</taxon>
        <taxon>Propionibacteriales</taxon>
        <taxon>Nocardioidaceae</taxon>
        <taxon>Nocardioides</taxon>
    </lineage>
</organism>
<comment type="caution">
    <text evidence="2">The sequence shown here is derived from an EMBL/GenBank/DDBJ whole genome shotgun (WGS) entry which is preliminary data.</text>
</comment>
<evidence type="ECO:0000313" key="3">
    <source>
        <dbReference type="Proteomes" id="UP001499974"/>
    </source>
</evidence>
<keyword evidence="3" id="KW-1185">Reference proteome</keyword>
<evidence type="ECO:0000256" key="1">
    <source>
        <dbReference type="SAM" id="Phobius"/>
    </source>
</evidence>
<reference evidence="3" key="1">
    <citation type="journal article" date="2019" name="Int. J. Syst. Evol. Microbiol.">
        <title>The Global Catalogue of Microorganisms (GCM) 10K type strain sequencing project: providing services to taxonomists for standard genome sequencing and annotation.</title>
        <authorList>
            <consortium name="The Broad Institute Genomics Platform"/>
            <consortium name="The Broad Institute Genome Sequencing Center for Infectious Disease"/>
            <person name="Wu L."/>
            <person name="Ma J."/>
        </authorList>
    </citation>
    <scope>NUCLEOTIDE SEQUENCE [LARGE SCALE GENOMIC DNA]</scope>
    <source>
        <strain evidence="3">JCM 18531</strain>
    </source>
</reference>
<accession>A0ABP8X1S1</accession>
<evidence type="ECO:0000313" key="2">
    <source>
        <dbReference type="EMBL" id="GAA4699323.1"/>
    </source>
</evidence>
<gene>
    <name evidence="2" type="ORF">GCM10023349_14480</name>
</gene>
<evidence type="ECO:0008006" key="4">
    <source>
        <dbReference type="Google" id="ProtNLM"/>
    </source>
</evidence>
<keyword evidence="1" id="KW-0472">Membrane</keyword>
<dbReference type="EMBL" id="BAABKM010000002">
    <property type="protein sequence ID" value="GAA4699323.1"/>
    <property type="molecule type" value="Genomic_DNA"/>
</dbReference>
<keyword evidence="1" id="KW-0812">Transmembrane</keyword>
<dbReference type="RefSeq" id="WP_345520574.1">
    <property type="nucleotide sequence ID" value="NZ_BAABKM010000002.1"/>
</dbReference>
<feature type="transmembrane region" description="Helical" evidence="1">
    <location>
        <begin position="66"/>
        <end position="85"/>
    </location>
</feature>
<feature type="transmembrane region" description="Helical" evidence="1">
    <location>
        <begin position="149"/>
        <end position="168"/>
    </location>
</feature>